<sequence>MCADVPDALADSRKVRAAGSRDVGGSDCTRFRWNSDITNADVERSFSTYKTTLSDTQRSFSFETLKTNVVYCSRNRNQTNNMQENEQIFPWEAFEDVVHGFLANRRVENYVEIVNNILEKYHRLGCYMSLKMTSSLTTTEQRDWLADNASSENRNLEIGTLGNEEYRVPACYRTADLSLRNAYTDCRLNCRSSLKFVTLSEILMFIKLAKAIARVPRQGKPTLEFNSLAHVFDG</sequence>
<keyword evidence="2" id="KW-1185">Reference proteome</keyword>
<dbReference type="EMBL" id="JAJSOF020000019">
    <property type="protein sequence ID" value="KAJ4438477.1"/>
    <property type="molecule type" value="Genomic_DNA"/>
</dbReference>
<gene>
    <name evidence="1" type="ORF">ANN_14422</name>
</gene>
<protein>
    <submittedName>
        <fullName evidence="1">Uncharacterized protein</fullName>
    </submittedName>
</protein>
<name>A0ABQ8SW98_PERAM</name>
<evidence type="ECO:0000313" key="1">
    <source>
        <dbReference type="EMBL" id="KAJ4438477.1"/>
    </source>
</evidence>
<reference evidence="1 2" key="1">
    <citation type="journal article" date="2022" name="Allergy">
        <title>Genome assembly and annotation of Periplaneta americana reveal a comprehensive cockroach allergen profile.</title>
        <authorList>
            <person name="Wang L."/>
            <person name="Xiong Q."/>
            <person name="Saelim N."/>
            <person name="Wang L."/>
            <person name="Nong W."/>
            <person name="Wan A.T."/>
            <person name="Shi M."/>
            <person name="Liu X."/>
            <person name="Cao Q."/>
            <person name="Hui J.H.L."/>
            <person name="Sookrung N."/>
            <person name="Leung T.F."/>
            <person name="Tungtrongchitr A."/>
            <person name="Tsui S.K.W."/>
        </authorList>
    </citation>
    <scope>NUCLEOTIDE SEQUENCE [LARGE SCALE GENOMIC DNA]</scope>
    <source>
        <strain evidence="1">PWHHKU_190912</strain>
    </source>
</reference>
<organism evidence="1 2">
    <name type="scientific">Periplaneta americana</name>
    <name type="common">American cockroach</name>
    <name type="synonym">Blatta americana</name>
    <dbReference type="NCBI Taxonomy" id="6978"/>
    <lineage>
        <taxon>Eukaryota</taxon>
        <taxon>Metazoa</taxon>
        <taxon>Ecdysozoa</taxon>
        <taxon>Arthropoda</taxon>
        <taxon>Hexapoda</taxon>
        <taxon>Insecta</taxon>
        <taxon>Pterygota</taxon>
        <taxon>Neoptera</taxon>
        <taxon>Polyneoptera</taxon>
        <taxon>Dictyoptera</taxon>
        <taxon>Blattodea</taxon>
        <taxon>Blattoidea</taxon>
        <taxon>Blattidae</taxon>
        <taxon>Blattinae</taxon>
        <taxon>Periplaneta</taxon>
    </lineage>
</organism>
<dbReference type="PANTHER" id="PTHR46114:SF1">
    <property type="entry name" value="ZAD DOMAIN-CONTAINING PROTEIN"/>
    <property type="match status" value="1"/>
</dbReference>
<comment type="caution">
    <text evidence="1">The sequence shown here is derived from an EMBL/GenBank/DDBJ whole genome shotgun (WGS) entry which is preliminary data.</text>
</comment>
<dbReference type="Proteomes" id="UP001148838">
    <property type="component" value="Unassembled WGS sequence"/>
</dbReference>
<accession>A0ABQ8SW98</accession>
<evidence type="ECO:0000313" key="2">
    <source>
        <dbReference type="Proteomes" id="UP001148838"/>
    </source>
</evidence>
<dbReference type="PANTHER" id="PTHR46114">
    <property type="entry name" value="APPLE DOMAIN-CONTAINING PROTEIN"/>
    <property type="match status" value="1"/>
</dbReference>
<proteinExistence type="predicted"/>